<dbReference type="EMBL" id="CM044702">
    <property type="protein sequence ID" value="KAI5676925.1"/>
    <property type="molecule type" value="Genomic_DNA"/>
</dbReference>
<accession>A0ACC0BW62</accession>
<organism evidence="1 2">
    <name type="scientific">Catharanthus roseus</name>
    <name type="common">Madagascar periwinkle</name>
    <name type="synonym">Vinca rosea</name>
    <dbReference type="NCBI Taxonomy" id="4058"/>
    <lineage>
        <taxon>Eukaryota</taxon>
        <taxon>Viridiplantae</taxon>
        <taxon>Streptophyta</taxon>
        <taxon>Embryophyta</taxon>
        <taxon>Tracheophyta</taxon>
        <taxon>Spermatophyta</taxon>
        <taxon>Magnoliopsida</taxon>
        <taxon>eudicotyledons</taxon>
        <taxon>Gunneridae</taxon>
        <taxon>Pentapetalae</taxon>
        <taxon>asterids</taxon>
        <taxon>lamiids</taxon>
        <taxon>Gentianales</taxon>
        <taxon>Apocynaceae</taxon>
        <taxon>Rauvolfioideae</taxon>
        <taxon>Vinceae</taxon>
        <taxon>Catharanthinae</taxon>
        <taxon>Catharanthus</taxon>
    </lineage>
</organism>
<dbReference type="Proteomes" id="UP001060085">
    <property type="component" value="Linkage Group LG02"/>
</dbReference>
<comment type="caution">
    <text evidence="1">The sequence shown here is derived from an EMBL/GenBank/DDBJ whole genome shotgun (WGS) entry which is preliminary data.</text>
</comment>
<evidence type="ECO:0000313" key="2">
    <source>
        <dbReference type="Proteomes" id="UP001060085"/>
    </source>
</evidence>
<protein>
    <submittedName>
        <fullName evidence="1">Uncharacterized protein</fullName>
    </submittedName>
</protein>
<sequence>MLCGSGYFLAGWVKRGPPARVAQGGLTGIDYRMSELVPITLFKCPRVAPCLLGYPWGPVGRDCRVTHRDGFRYALLLYICGNASHVHWQQMRRRLNPTSNGGAPTTADARFKAQKRNGRQRPTANGRARLTVDSRSDFRSF</sequence>
<proteinExistence type="predicted"/>
<name>A0ACC0BW62_CATRO</name>
<gene>
    <name evidence="1" type="ORF">M9H77_07875</name>
</gene>
<reference evidence="2" key="1">
    <citation type="journal article" date="2023" name="Nat. Plants">
        <title>Single-cell RNA sequencing provides a high-resolution roadmap for understanding the multicellular compartmentation of specialized metabolism.</title>
        <authorList>
            <person name="Sun S."/>
            <person name="Shen X."/>
            <person name="Li Y."/>
            <person name="Li Y."/>
            <person name="Wang S."/>
            <person name="Li R."/>
            <person name="Zhang H."/>
            <person name="Shen G."/>
            <person name="Guo B."/>
            <person name="Wei J."/>
            <person name="Xu J."/>
            <person name="St-Pierre B."/>
            <person name="Chen S."/>
            <person name="Sun C."/>
        </authorList>
    </citation>
    <scope>NUCLEOTIDE SEQUENCE [LARGE SCALE GENOMIC DNA]</scope>
</reference>
<evidence type="ECO:0000313" key="1">
    <source>
        <dbReference type="EMBL" id="KAI5676925.1"/>
    </source>
</evidence>
<keyword evidence="2" id="KW-1185">Reference proteome</keyword>